<dbReference type="EMBL" id="VORU01000029">
    <property type="protein sequence ID" value="TXD67789.1"/>
    <property type="molecule type" value="Genomic_DNA"/>
</dbReference>
<name>A0A5C6YKR5_9FLAO</name>
<dbReference type="AlphaFoldDB" id="A0A5C6YKR5"/>
<protein>
    <recommendedName>
        <fullName evidence="3">Type II toxin-antitoxin system PemK/MazF family toxin</fullName>
    </recommendedName>
</protein>
<accession>A0A5C6YKR5</accession>
<dbReference type="Proteomes" id="UP000321945">
    <property type="component" value="Unassembled WGS sequence"/>
</dbReference>
<reference evidence="1 2" key="1">
    <citation type="submission" date="2019-08" db="EMBL/GenBank/DDBJ databases">
        <title>Genome of Aequorivita lipolytica Y10-2 (type strain).</title>
        <authorList>
            <person name="Bowman J.P."/>
        </authorList>
    </citation>
    <scope>NUCLEOTIDE SEQUENCE [LARGE SCALE GENOMIC DNA]</scope>
    <source>
        <strain evidence="1 2">Y10-2</strain>
    </source>
</reference>
<sequence>MFEEGAIIYFDPFYFKNGNTAKPKYFIVLKNQANKNILASLPTRTDSIPKMEEIENGCIELPSINLNCFVISNNIQVTECGKSFDFKTHIYGHQIDDYDIEFLKEIYPLENTDYEIWGKMKNELFLSLIACLRNSKSVKRKYLKILRN</sequence>
<gene>
    <name evidence="1" type="ORF">ESV24_15085</name>
</gene>
<dbReference type="RefSeq" id="WP_111817156.1">
    <property type="nucleotide sequence ID" value="NZ_CBCRZQ010000028.1"/>
</dbReference>
<evidence type="ECO:0000313" key="2">
    <source>
        <dbReference type="Proteomes" id="UP000321945"/>
    </source>
</evidence>
<comment type="caution">
    <text evidence="1">The sequence shown here is derived from an EMBL/GenBank/DDBJ whole genome shotgun (WGS) entry which is preliminary data.</text>
</comment>
<proteinExistence type="predicted"/>
<organism evidence="1 2">
    <name type="scientific">Aequorivita lipolytica</name>
    <dbReference type="NCBI Taxonomy" id="153267"/>
    <lineage>
        <taxon>Bacteria</taxon>
        <taxon>Pseudomonadati</taxon>
        <taxon>Bacteroidota</taxon>
        <taxon>Flavobacteriia</taxon>
        <taxon>Flavobacteriales</taxon>
        <taxon>Flavobacteriaceae</taxon>
        <taxon>Aequorivita</taxon>
    </lineage>
</organism>
<evidence type="ECO:0000313" key="1">
    <source>
        <dbReference type="EMBL" id="TXD67789.1"/>
    </source>
</evidence>
<dbReference type="OrthoDB" id="1348281at2"/>
<evidence type="ECO:0008006" key="3">
    <source>
        <dbReference type="Google" id="ProtNLM"/>
    </source>
</evidence>
<keyword evidence="2" id="KW-1185">Reference proteome</keyword>